<feature type="domain" description="Alpha-2-macroglobulin bait region" evidence="5">
    <location>
        <begin position="741"/>
        <end position="892"/>
    </location>
</feature>
<dbReference type="KEGG" id="marq:MARGE09_P3879"/>
<dbReference type="CDD" id="cd02891">
    <property type="entry name" value="A2M_like"/>
    <property type="match status" value="1"/>
</dbReference>
<dbReference type="Pfam" id="PF07703">
    <property type="entry name" value="A2M_BRD"/>
    <property type="match status" value="1"/>
</dbReference>
<dbReference type="InterPro" id="IPR026284">
    <property type="entry name" value="A2MG_proteobact"/>
</dbReference>
<dbReference type="Proteomes" id="UP001320119">
    <property type="component" value="Chromosome"/>
</dbReference>
<keyword evidence="2 4" id="KW-0732">Signal</keyword>
<evidence type="ECO:0000259" key="5">
    <source>
        <dbReference type="SMART" id="SM01359"/>
    </source>
</evidence>
<comment type="function">
    <text evidence="3">Protects the bacterial cell from host peptidases.</text>
</comment>
<reference evidence="7 8" key="1">
    <citation type="journal article" date="2022" name="IScience">
        <title>An ultrasensitive nanofiber-based assay for enzymatic hydrolysis and deep-sea microbial degradation of cellulose.</title>
        <authorList>
            <person name="Tsudome M."/>
            <person name="Tachioka M."/>
            <person name="Miyazaki M."/>
            <person name="Uchimura K."/>
            <person name="Tsuda M."/>
            <person name="Takaki Y."/>
            <person name="Deguchi S."/>
        </authorList>
    </citation>
    <scope>NUCLEOTIDE SEQUENCE [LARGE SCALE GENOMIC DNA]</scope>
    <source>
        <strain evidence="7 8">GE09</strain>
    </source>
</reference>
<dbReference type="PANTHER" id="PTHR40094:SF1">
    <property type="entry name" value="UBIQUITIN DOMAIN-CONTAINING PROTEIN"/>
    <property type="match status" value="1"/>
</dbReference>
<dbReference type="SMART" id="SM01419">
    <property type="entry name" value="Thiol-ester_cl"/>
    <property type="match status" value="1"/>
</dbReference>
<dbReference type="InterPro" id="IPR041246">
    <property type="entry name" value="Bact_MG10"/>
</dbReference>
<dbReference type="RefSeq" id="WP_236984940.1">
    <property type="nucleotide sequence ID" value="NZ_AP023086.1"/>
</dbReference>
<dbReference type="SMART" id="SM01359">
    <property type="entry name" value="A2M_N_2"/>
    <property type="match status" value="1"/>
</dbReference>
<feature type="signal peptide" evidence="4">
    <location>
        <begin position="1"/>
        <end position="27"/>
    </location>
</feature>
<dbReference type="InterPro" id="IPR001599">
    <property type="entry name" value="Macroglobln_a2"/>
</dbReference>
<evidence type="ECO:0000256" key="2">
    <source>
        <dbReference type="ARBA" id="ARBA00022729"/>
    </source>
</evidence>
<organism evidence="7 8">
    <name type="scientific">Marinagarivorans cellulosilyticus</name>
    <dbReference type="NCBI Taxonomy" id="2721545"/>
    <lineage>
        <taxon>Bacteria</taxon>
        <taxon>Pseudomonadati</taxon>
        <taxon>Pseudomonadota</taxon>
        <taxon>Gammaproteobacteria</taxon>
        <taxon>Cellvibrionales</taxon>
        <taxon>Cellvibrionaceae</taxon>
        <taxon>Marinagarivorans</taxon>
    </lineage>
</organism>
<keyword evidence="3" id="KW-0472">Membrane</keyword>
<dbReference type="Pfam" id="PF17972">
    <property type="entry name" value="bMG5"/>
    <property type="match status" value="1"/>
</dbReference>
<name>A0AAN2BM44_9GAMM</name>
<dbReference type="PROSITE" id="PS51257">
    <property type="entry name" value="PROKAR_LIPOPROTEIN"/>
    <property type="match status" value="1"/>
</dbReference>
<feature type="chain" id="PRO_5042924082" description="Alpha-2-macroglobulin" evidence="4">
    <location>
        <begin position="28"/>
        <end position="1655"/>
    </location>
</feature>
<dbReference type="InterPro" id="IPR040639">
    <property type="entry name" value="A2MG_MG1"/>
</dbReference>
<dbReference type="InterPro" id="IPR041203">
    <property type="entry name" value="Bact_A2M_MG5"/>
</dbReference>
<dbReference type="InterPro" id="IPR002890">
    <property type="entry name" value="MG2"/>
</dbReference>
<dbReference type="InterPro" id="IPR041462">
    <property type="entry name" value="Bact_A2M_MG6"/>
</dbReference>
<dbReference type="SMART" id="SM01360">
    <property type="entry name" value="A2M"/>
    <property type="match status" value="1"/>
</dbReference>
<dbReference type="InterPro" id="IPR049122">
    <property type="entry name" value="A2MG_CUB"/>
</dbReference>
<dbReference type="Pfam" id="PF17962">
    <property type="entry name" value="bMG6"/>
    <property type="match status" value="1"/>
</dbReference>
<dbReference type="SUPFAM" id="SSF48239">
    <property type="entry name" value="Terpenoid cyclases/Protein prenyltransferases"/>
    <property type="match status" value="1"/>
</dbReference>
<dbReference type="Pfam" id="PF00207">
    <property type="entry name" value="A2M"/>
    <property type="match status" value="1"/>
</dbReference>
<dbReference type="Pfam" id="PF17973">
    <property type="entry name" value="bMG10"/>
    <property type="match status" value="1"/>
</dbReference>
<dbReference type="Pfam" id="PF21765">
    <property type="entry name" value="CUB_A2MG"/>
    <property type="match status" value="1"/>
</dbReference>
<evidence type="ECO:0000259" key="6">
    <source>
        <dbReference type="SMART" id="SM01360"/>
    </source>
</evidence>
<evidence type="ECO:0000256" key="4">
    <source>
        <dbReference type="SAM" id="SignalP"/>
    </source>
</evidence>
<keyword evidence="3" id="KW-0646">Protease inhibitor</keyword>
<dbReference type="Gene3D" id="1.50.10.20">
    <property type="match status" value="1"/>
</dbReference>
<dbReference type="Pfam" id="PF21142">
    <property type="entry name" value="A2M_bMG2"/>
    <property type="match status" value="1"/>
</dbReference>
<dbReference type="InterPro" id="IPR051802">
    <property type="entry name" value="YfhM-like"/>
</dbReference>
<proteinExistence type="inferred from homology"/>
<dbReference type="InterPro" id="IPR011626">
    <property type="entry name" value="Alpha-macroglobulin_TED"/>
</dbReference>
<dbReference type="Pfam" id="PF07678">
    <property type="entry name" value="TED_complement"/>
    <property type="match status" value="1"/>
</dbReference>
<comment type="similarity">
    <text evidence="1">Belongs to the protease inhibitor I39 (alpha-2-macroglobulin) family. Bacterial alpha-2-macroglobulin subfamily.</text>
</comment>
<dbReference type="Pfam" id="PF11974">
    <property type="entry name" value="bMG3"/>
    <property type="match status" value="1"/>
</dbReference>
<accession>A0AAN2BM44</accession>
<dbReference type="Pfam" id="PF01835">
    <property type="entry name" value="MG2"/>
    <property type="match status" value="1"/>
</dbReference>
<dbReference type="InterPro" id="IPR049120">
    <property type="entry name" value="A2M_bMG2"/>
</dbReference>
<dbReference type="Gene3D" id="2.60.40.1930">
    <property type="match status" value="1"/>
</dbReference>
<evidence type="ECO:0000256" key="1">
    <source>
        <dbReference type="ARBA" id="ARBA00010556"/>
    </source>
</evidence>
<evidence type="ECO:0000256" key="3">
    <source>
        <dbReference type="PIRNR" id="PIRNR038980"/>
    </source>
</evidence>
<dbReference type="Pfam" id="PF17970">
    <property type="entry name" value="bMG1"/>
    <property type="match status" value="1"/>
</dbReference>
<dbReference type="PIRSF" id="PIRSF038980">
    <property type="entry name" value="A2M_bac"/>
    <property type="match status" value="1"/>
</dbReference>
<evidence type="ECO:0000313" key="7">
    <source>
        <dbReference type="EMBL" id="BCD99677.1"/>
    </source>
</evidence>
<dbReference type="EMBL" id="AP023086">
    <property type="protein sequence ID" value="BCD99677.1"/>
    <property type="molecule type" value="Genomic_DNA"/>
</dbReference>
<dbReference type="InterPro" id="IPR011625">
    <property type="entry name" value="A2M_N_BRD"/>
</dbReference>
<dbReference type="InterPro" id="IPR008930">
    <property type="entry name" value="Terpenoid_cyclase/PrenylTrfase"/>
</dbReference>
<gene>
    <name evidence="7" type="ORF">MARGE09_P3879</name>
</gene>
<protein>
    <recommendedName>
        <fullName evidence="3">Alpha-2-macroglobulin</fullName>
    </recommendedName>
</protein>
<dbReference type="GO" id="GO:0004866">
    <property type="term" value="F:endopeptidase inhibitor activity"/>
    <property type="evidence" value="ECO:0007669"/>
    <property type="project" value="UniProtKB-UniRule"/>
</dbReference>
<dbReference type="InterPro" id="IPR047565">
    <property type="entry name" value="Alpha-macroglob_thiol-ester_cl"/>
</dbReference>
<keyword evidence="3" id="KW-1003">Cell membrane</keyword>
<dbReference type="InterPro" id="IPR021868">
    <property type="entry name" value="Alpha_2_Macroglob_MG3"/>
</dbReference>
<keyword evidence="8" id="KW-1185">Reference proteome</keyword>
<sequence length="1655" mass="183070">MRVLNLWPVKVLGIALLCLSFAACKDAATGQQPKTPNGSSTTPTLSAEQRAQLQQNYAVTPFKVLSIAELSFDNAPAIAITFSSPLDPTSQWRNALTIAQPGKNPPPGDWILGDTFTTVYFPFITPNTHYKVAVNTGITSITGRQLQAAFNKSLTTRNKQQSVKFASYGTQLSPSLAEGLTVEAVNVEAVDIDFFKIRPSQLGAFLAREMGNGVYELQSIKDYGSLAYSARFDLNFAKNKRLKSVIPLTQLKPLKEPGVYFAVMREAGKYDYQYQTTWFTLGDIGLQVRQFEQQMVAFTHHAITTKPAAGVTITVFDRQAKQLAEGTTTDDGLATFGSLNRHTNNAPLFAIAQKGDHFSVLKLQTPAMDLSEYRLPARAQKPLELFLYSPRNLYRPGETVHINGLLRDNDARLAGNPTINGSFVMPDGRVYQSVQWAGDAQAFYSHSLPLPKDAVRGEWQFRAKLGNGDIFNYAFNVEDFLPERMKLQLQSPAGKHLSQQSDITIAIQGDYLYGAPAAGNRIETSVQTSAARTLFEQWDGFVFGAEDYRGFNGTTELATAALDANGHANLTLPKEWQGATQPLKLVTRVSLFESGGRPVSRAITQYVWPREQLIGIRPTWATQVAAPNAQAIVELIQVDKNGQQSAAQEVDVLVIRENQQYYWEWNNGWHSNQNTQATPVFNRVVNLPANERTPIAVPVEYGHYRMEVRNKHQDLLASYRFYAGWSWDKPTKGETGRPDKIELSWDANAYPANGQANLSFEAPYAGTALVTVEANQLLWHKTVQVSAGANAVAIPVAPDWHRHDIYASVNLLRAGQNNNQNQAMPKRALGLIHLPLARHAQQLQLSLQAPAKALPATQVSAIVQIANHTALNTNDGPVHLTLSAVDSGVLSLSDFKTPKPFEWFFEPRAYGTELRDTWASFIEQLSDVRARQRFGGDADDQLARGGEAPQTDVQVVQLYSGKTQLDANGRAEITLDLPYFNGELRLMAVAWSNNRFGHLEAKMKVAAPLIAEVSTPRFLALNDQANATFDVQNLTDIRQTIAIKVQSNKELGSKQVLANITLQPQQKHTLQLPIQAKQSSGSGEVNIAITQDPANQTAGQPALELNRSWSIGLRPAYPAIAIQTDEVINANSHFTAPRYSKPPFEIPQQQMRVTVSPQPPLNLAEHLNQLMQYPYGCLEQTTSRLWPLLVSTQAELERYIGNSGSVRQQSLITQRPAAIKAALGRIAGMERGDGSFGLWNNQSNEEHWLTAYATHALLSAKEQGYTVDDALLNRALQRLRAYVTTQGKLWSESQRYSSWPDHYHLAYRAYAALVLARKQQVTLSELRTLYDGYAKQAKTPLPLAQLALALELTGDVRRAKEAWAAALSNSPRPQGYAGDYGTPVRDLAWVSTLALQSKLVNNPLQGLMPLRDQLLDSRWLSTQDRWALFNLGHSLEANALPAWQLGLSTNGQTAAPQTLSQGFSQMWQGEQVPATLNIDNSNAQPLFVSLQYSGYPTEAPAPVSDGINVTRVFYNLQGEPININQVTSGDLILVRLDISTAKLRIPDALVVDLLPAGFELENQNLASAVKMQDIQVQGKTVAQWLEGSSIVHEEYRDDRYVAAIHLSRKVSQIFYLARAVTPGRYTVPPTLIEDMYRPWLRAVGKSEGQVDVLAK</sequence>
<feature type="domain" description="Alpha-2-macroglobulin" evidence="6">
    <location>
        <begin position="956"/>
        <end position="1045"/>
    </location>
</feature>
<evidence type="ECO:0000313" key="8">
    <source>
        <dbReference type="Proteomes" id="UP001320119"/>
    </source>
</evidence>
<dbReference type="PANTHER" id="PTHR40094">
    <property type="entry name" value="ALPHA-2-MACROGLOBULIN HOMOLOG"/>
    <property type="match status" value="1"/>
</dbReference>
<dbReference type="GO" id="GO:0005615">
    <property type="term" value="C:extracellular space"/>
    <property type="evidence" value="ECO:0007669"/>
    <property type="project" value="InterPro"/>
</dbReference>